<dbReference type="AlphaFoldDB" id="A0A2P2IRP2"/>
<protein>
    <submittedName>
        <fullName evidence="1">Uncharacterized protein</fullName>
    </submittedName>
</protein>
<evidence type="ECO:0000313" key="1">
    <source>
        <dbReference type="EMBL" id="MBW83885.1"/>
    </source>
</evidence>
<organism evidence="1">
    <name type="scientific">Rhizophora mucronata</name>
    <name type="common">Asiatic mangrove</name>
    <dbReference type="NCBI Taxonomy" id="61149"/>
    <lineage>
        <taxon>Eukaryota</taxon>
        <taxon>Viridiplantae</taxon>
        <taxon>Streptophyta</taxon>
        <taxon>Embryophyta</taxon>
        <taxon>Tracheophyta</taxon>
        <taxon>Spermatophyta</taxon>
        <taxon>Magnoliopsida</taxon>
        <taxon>eudicotyledons</taxon>
        <taxon>Gunneridae</taxon>
        <taxon>Pentapetalae</taxon>
        <taxon>rosids</taxon>
        <taxon>fabids</taxon>
        <taxon>Malpighiales</taxon>
        <taxon>Rhizophoraceae</taxon>
        <taxon>Rhizophora</taxon>
    </lineage>
</organism>
<proteinExistence type="predicted"/>
<sequence>MRRPSWNKSQAIQQVISLKALLEPSEDSGAGALRKILVSKPQTTATPPPPPVSTNFLILLPLMSSVGRVAV</sequence>
<dbReference type="EMBL" id="GGEC01003402">
    <property type="protein sequence ID" value="MBW83885.1"/>
    <property type="molecule type" value="Transcribed_RNA"/>
</dbReference>
<reference evidence="1" key="1">
    <citation type="submission" date="2018-02" db="EMBL/GenBank/DDBJ databases">
        <title>Rhizophora mucronata_Transcriptome.</title>
        <authorList>
            <person name="Meera S.P."/>
            <person name="Sreeshan A."/>
            <person name="Augustine A."/>
        </authorList>
    </citation>
    <scope>NUCLEOTIDE SEQUENCE</scope>
    <source>
        <tissue evidence="1">Leaf</tissue>
    </source>
</reference>
<accession>A0A2P2IRP2</accession>
<name>A0A2P2IRP2_RHIMU</name>